<keyword evidence="2 4" id="KW-0689">Ribosomal protein</keyword>
<keyword evidence="3 4" id="KW-0687">Ribonucleoprotein</keyword>
<dbReference type="AlphaFoldDB" id="A0A2U9GI45"/>
<dbReference type="InterPro" id="IPR023575">
    <property type="entry name" value="Ribosomal_uS19_SF"/>
</dbReference>
<gene>
    <name evidence="5" type="primary">rps19</name>
</gene>
<dbReference type="RefSeq" id="YP_009495493.1">
    <property type="nucleotide sequence ID" value="NC_037988.1"/>
</dbReference>
<proteinExistence type="inferred from homology"/>
<keyword evidence="5" id="KW-0496">Mitochondrion</keyword>
<dbReference type="EMBL" id="MG271847">
    <property type="protein sequence ID" value="AWQ64140.1"/>
    <property type="molecule type" value="Genomic_DNA"/>
</dbReference>
<dbReference type="PROSITE" id="PS00323">
    <property type="entry name" value="RIBOSOMAL_S19"/>
    <property type="match status" value="1"/>
</dbReference>
<evidence type="ECO:0000256" key="4">
    <source>
        <dbReference type="RuleBase" id="RU003485"/>
    </source>
</evidence>
<dbReference type="HAMAP" id="MF_00531">
    <property type="entry name" value="Ribosomal_uS19"/>
    <property type="match status" value="1"/>
</dbReference>
<dbReference type="InterPro" id="IPR002222">
    <property type="entry name" value="Ribosomal_uS19"/>
</dbReference>
<dbReference type="GO" id="GO:0006412">
    <property type="term" value="P:translation"/>
    <property type="evidence" value="ECO:0007669"/>
    <property type="project" value="InterPro"/>
</dbReference>
<dbReference type="Pfam" id="PF00203">
    <property type="entry name" value="Ribosomal_S19"/>
    <property type="match status" value="1"/>
</dbReference>
<evidence type="ECO:0000313" key="5">
    <source>
        <dbReference type="EMBL" id="AWQ64140.1"/>
    </source>
</evidence>
<dbReference type="GO" id="GO:0003723">
    <property type="term" value="F:RNA binding"/>
    <property type="evidence" value="ECO:0007669"/>
    <property type="project" value="InterPro"/>
</dbReference>
<name>A0A2U9GI45_9STRA</name>
<dbReference type="Gene3D" id="3.30.860.10">
    <property type="entry name" value="30s Ribosomal Protein S19, Chain A"/>
    <property type="match status" value="1"/>
</dbReference>
<dbReference type="PANTHER" id="PTHR11880">
    <property type="entry name" value="RIBOSOMAL PROTEIN S19P FAMILY MEMBER"/>
    <property type="match status" value="1"/>
</dbReference>
<dbReference type="PANTHER" id="PTHR11880:SF8">
    <property type="entry name" value="SMALL RIBOSOMAL SUBUNIT PROTEIN US19M"/>
    <property type="match status" value="1"/>
</dbReference>
<accession>A0A2U9GI45</accession>
<dbReference type="GO" id="GO:0005763">
    <property type="term" value="C:mitochondrial small ribosomal subunit"/>
    <property type="evidence" value="ECO:0007669"/>
    <property type="project" value="TreeGrafter"/>
</dbReference>
<organism evidence="5">
    <name type="scientific">Toxarium undulatum</name>
    <dbReference type="NCBI Taxonomy" id="210620"/>
    <lineage>
        <taxon>Eukaryota</taxon>
        <taxon>Sar</taxon>
        <taxon>Stramenopiles</taxon>
        <taxon>Ochrophyta</taxon>
        <taxon>Bacillariophyta</taxon>
        <taxon>Mediophyceae</taxon>
        <taxon>Toxariales</taxon>
        <taxon>Toxariaceae</taxon>
        <taxon>Toxarium</taxon>
    </lineage>
</organism>
<dbReference type="GO" id="GO:0000028">
    <property type="term" value="P:ribosomal small subunit assembly"/>
    <property type="evidence" value="ECO:0007669"/>
    <property type="project" value="TreeGrafter"/>
</dbReference>
<geneLocation type="mitochondrion" evidence="5"/>
<dbReference type="GeneID" id="36957453"/>
<dbReference type="InterPro" id="IPR020934">
    <property type="entry name" value="Ribosomal_uS19_CS"/>
</dbReference>
<sequence>MSKTNWKGPFINPKILTQITVNEFKISSRASIILPNFIGKTVFVHNGKEYSKLVITEEMVGYRFGEFSSTRKKFVFKKKKKKAWEKKQTLISFNLVQIPKKSILQRMLKKQLMKNQHLYLKTMKLDNL</sequence>
<evidence type="ECO:0000256" key="2">
    <source>
        <dbReference type="ARBA" id="ARBA00022980"/>
    </source>
</evidence>
<reference evidence="5" key="1">
    <citation type="journal article" date="2018" name="Genome Biol. Evol.">
        <title>Recurrent loss, horizontal transfer, and the obscure origins of mitochondrial introns in diatoms (Bacillariophyta).</title>
        <authorList>
            <person name="Guillory W.X."/>
            <person name="Onyshchenko A."/>
            <person name="Ruck E.C."/>
            <person name="Parks M."/>
            <person name="Nakov T."/>
            <person name="Wickett N.J."/>
            <person name="Alverson A.J."/>
        </authorList>
    </citation>
    <scope>NUCLEOTIDE SEQUENCE</scope>
    <source>
        <strain evidence="5">ECT3802</strain>
    </source>
</reference>
<dbReference type="PRINTS" id="PR00975">
    <property type="entry name" value="RIBOSOMALS19"/>
</dbReference>
<evidence type="ECO:0000256" key="1">
    <source>
        <dbReference type="ARBA" id="ARBA00007345"/>
    </source>
</evidence>
<comment type="similarity">
    <text evidence="1 4">Belongs to the universal ribosomal protein uS19 family.</text>
</comment>
<protein>
    <submittedName>
        <fullName evidence="5">Ribosomal protein S19</fullName>
    </submittedName>
</protein>
<dbReference type="GO" id="GO:0003735">
    <property type="term" value="F:structural constituent of ribosome"/>
    <property type="evidence" value="ECO:0007669"/>
    <property type="project" value="InterPro"/>
</dbReference>
<evidence type="ECO:0000256" key="3">
    <source>
        <dbReference type="ARBA" id="ARBA00023274"/>
    </source>
</evidence>
<dbReference type="SUPFAM" id="SSF54570">
    <property type="entry name" value="Ribosomal protein S19"/>
    <property type="match status" value="1"/>
</dbReference>